<dbReference type="EMBL" id="JAHHGZ010000003">
    <property type="protein sequence ID" value="MBW4666532.1"/>
    <property type="molecule type" value="Genomic_DNA"/>
</dbReference>
<proteinExistence type="predicted"/>
<organism evidence="1 2">
    <name type="scientific">Cyanomargarita calcarea GSE-NOS-MK-12-04C</name>
    <dbReference type="NCBI Taxonomy" id="2839659"/>
    <lineage>
        <taxon>Bacteria</taxon>
        <taxon>Bacillati</taxon>
        <taxon>Cyanobacteriota</taxon>
        <taxon>Cyanophyceae</taxon>
        <taxon>Nostocales</taxon>
        <taxon>Cyanomargaritaceae</taxon>
        <taxon>Cyanomargarita</taxon>
    </lineage>
</organism>
<evidence type="ECO:0000313" key="2">
    <source>
        <dbReference type="Proteomes" id="UP000729701"/>
    </source>
</evidence>
<gene>
    <name evidence="1" type="ORF">KME60_03550</name>
</gene>
<dbReference type="AlphaFoldDB" id="A0A951QK98"/>
<protein>
    <submittedName>
        <fullName evidence="1">Uncharacterized protein</fullName>
    </submittedName>
</protein>
<comment type="caution">
    <text evidence="1">The sequence shown here is derived from an EMBL/GenBank/DDBJ whole genome shotgun (WGS) entry which is preliminary data.</text>
</comment>
<sequence length="107" mass="12696">MWDQIREFKDIHSIGGKIWNKETKKWDSIDDYHVDHDYPFSMLLDDFCKIYGYSFDEIEVSSGLIVSDEIRTKWQRHHLVNASLQMLPISENLKKGSKYDISLRATK</sequence>
<accession>A0A951QK98</accession>
<dbReference type="Proteomes" id="UP000729701">
    <property type="component" value="Unassembled WGS sequence"/>
</dbReference>
<name>A0A951QK98_9CYAN</name>
<reference evidence="1" key="1">
    <citation type="submission" date="2021-05" db="EMBL/GenBank/DDBJ databases">
        <authorList>
            <person name="Pietrasiak N."/>
            <person name="Ward R."/>
            <person name="Stajich J.E."/>
            <person name="Kurbessoian T."/>
        </authorList>
    </citation>
    <scope>NUCLEOTIDE SEQUENCE</scope>
    <source>
        <strain evidence="1">GSE-NOS-MK-12-04C</strain>
    </source>
</reference>
<reference evidence="1" key="2">
    <citation type="journal article" date="2022" name="Microbiol. Resour. Announc.">
        <title>Metagenome Sequencing to Explore Phylogenomics of Terrestrial Cyanobacteria.</title>
        <authorList>
            <person name="Ward R.D."/>
            <person name="Stajich J.E."/>
            <person name="Johansen J.R."/>
            <person name="Huntemann M."/>
            <person name="Clum A."/>
            <person name="Foster B."/>
            <person name="Foster B."/>
            <person name="Roux S."/>
            <person name="Palaniappan K."/>
            <person name="Varghese N."/>
            <person name="Mukherjee S."/>
            <person name="Reddy T.B.K."/>
            <person name="Daum C."/>
            <person name="Copeland A."/>
            <person name="Chen I.A."/>
            <person name="Ivanova N.N."/>
            <person name="Kyrpides N.C."/>
            <person name="Shapiro N."/>
            <person name="Eloe-Fadrosh E.A."/>
            <person name="Pietrasiak N."/>
        </authorList>
    </citation>
    <scope>NUCLEOTIDE SEQUENCE</scope>
    <source>
        <strain evidence="1">GSE-NOS-MK-12-04C</strain>
    </source>
</reference>
<evidence type="ECO:0000313" key="1">
    <source>
        <dbReference type="EMBL" id="MBW4666532.1"/>
    </source>
</evidence>